<dbReference type="SUPFAM" id="SSF51658">
    <property type="entry name" value="Xylose isomerase-like"/>
    <property type="match status" value="1"/>
</dbReference>
<reference evidence="2 3" key="1">
    <citation type="submission" date="2023-12" db="EMBL/GenBank/DDBJ databases">
        <title>Genome sequencing and assembly of bacterial species from a model synthetic community.</title>
        <authorList>
            <person name="Hogle S.L."/>
        </authorList>
    </citation>
    <scope>NUCLEOTIDE SEQUENCE [LARGE SCALE GENOMIC DNA]</scope>
    <source>
        <strain evidence="2 3">HAMBI_3031</strain>
    </source>
</reference>
<evidence type="ECO:0000259" key="1">
    <source>
        <dbReference type="Pfam" id="PF01261"/>
    </source>
</evidence>
<dbReference type="PANTHER" id="PTHR12110">
    <property type="entry name" value="HYDROXYPYRUVATE ISOMERASE"/>
    <property type="match status" value="1"/>
</dbReference>
<keyword evidence="2" id="KW-0413">Isomerase</keyword>
<dbReference type="InterPro" id="IPR013022">
    <property type="entry name" value="Xyl_isomerase-like_TIM-brl"/>
</dbReference>
<dbReference type="Pfam" id="PF01261">
    <property type="entry name" value="AP_endonuc_2"/>
    <property type="match status" value="1"/>
</dbReference>
<dbReference type="Gene3D" id="3.20.20.150">
    <property type="entry name" value="Divalent-metal-dependent TIM barrel enzymes"/>
    <property type="match status" value="1"/>
</dbReference>
<dbReference type="PANTHER" id="PTHR12110:SF41">
    <property type="entry name" value="INOSOSE DEHYDRATASE"/>
    <property type="match status" value="1"/>
</dbReference>
<keyword evidence="3" id="KW-1185">Reference proteome</keyword>
<dbReference type="InterPro" id="IPR050312">
    <property type="entry name" value="IolE/XylAMocC-like"/>
</dbReference>
<dbReference type="RefSeq" id="WP_114792139.1">
    <property type="nucleotide sequence ID" value="NZ_CP139960.1"/>
</dbReference>
<organism evidence="2 3">
    <name type="scientific">Niabella yanshanensis</name>
    <dbReference type="NCBI Taxonomy" id="577386"/>
    <lineage>
        <taxon>Bacteria</taxon>
        <taxon>Pseudomonadati</taxon>
        <taxon>Bacteroidota</taxon>
        <taxon>Chitinophagia</taxon>
        <taxon>Chitinophagales</taxon>
        <taxon>Chitinophagaceae</taxon>
        <taxon>Niabella</taxon>
    </lineage>
</organism>
<dbReference type="Proteomes" id="UP001325680">
    <property type="component" value="Chromosome"/>
</dbReference>
<dbReference type="EMBL" id="CP139960">
    <property type="protein sequence ID" value="WQD40449.1"/>
    <property type="molecule type" value="Genomic_DNA"/>
</dbReference>
<gene>
    <name evidence="2" type="ORF">U0035_09850</name>
</gene>
<dbReference type="GO" id="GO:0016853">
    <property type="term" value="F:isomerase activity"/>
    <property type="evidence" value="ECO:0007669"/>
    <property type="project" value="UniProtKB-KW"/>
</dbReference>
<evidence type="ECO:0000313" key="3">
    <source>
        <dbReference type="Proteomes" id="UP001325680"/>
    </source>
</evidence>
<feature type="domain" description="Xylose isomerase-like TIM barrel" evidence="1">
    <location>
        <begin position="24"/>
        <end position="216"/>
    </location>
</feature>
<evidence type="ECO:0000313" key="2">
    <source>
        <dbReference type="EMBL" id="WQD40449.1"/>
    </source>
</evidence>
<sequence>MKPATGAQLWSLRNVLREEPEATFEKLAKAGYTVAEPAGFNISDLTIQGFKPEELKSLANDQGLQMVSAHFQFSTEDALTACDCAASIGIKYIIRSFFSNEIEQNSEAYKRAAEALNQMGATAKSFGLQLAYHNHAHEFELVNGVLLFDILLAHTDPELVVFQPDLGWLGYAGHDPVQLFEKYPGRFPLWHLRDIDAETRKTTAVGRGTIDFKSAIANRELAGLEYAIVEMASDVVDPLGEILSSHKIIECWF</sequence>
<accession>A0ABZ0WBT2</accession>
<protein>
    <submittedName>
        <fullName evidence="2">Sugar phosphate isomerase/epimerase</fullName>
    </submittedName>
</protein>
<dbReference type="InterPro" id="IPR036237">
    <property type="entry name" value="Xyl_isomerase-like_sf"/>
</dbReference>
<name>A0ABZ0WBT2_9BACT</name>
<proteinExistence type="predicted"/>